<dbReference type="PROSITE" id="PS51186">
    <property type="entry name" value="GNAT"/>
    <property type="match status" value="1"/>
</dbReference>
<dbReference type="PANTHER" id="PTHR45750:SF3">
    <property type="entry name" value="HISTONE ACETYLTRANSFERASE"/>
    <property type="match status" value="1"/>
</dbReference>
<dbReference type="OrthoDB" id="1937912at2759"/>
<dbReference type="EMBL" id="LUCM01008990">
    <property type="protein sequence ID" value="KAA0187630.1"/>
    <property type="molecule type" value="Genomic_DNA"/>
</dbReference>
<comment type="caution">
    <text evidence="4">The sequence shown here is derived from an EMBL/GenBank/DDBJ whole genome shotgun (WGS) entry which is preliminary data.</text>
</comment>
<dbReference type="AlphaFoldDB" id="A0A8E0RMK7"/>
<dbReference type="GO" id="GO:0140672">
    <property type="term" value="C:ATAC complex"/>
    <property type="evidence" value="ECO:0007669"/>
    <property type="project" value="TreeGrafter"/>
</dbReference>
<keyword evidence="1" id="KW-0539">Nucleus</keyword>
<dbReference type="Gene3D" id="3.40.630.30">
    <property type="match status" value="1"/>
</dbReference>
<protein>
    <submittedName>
        <fullName evidence="4">GCN5 histone acetyltransferase</fullName>
    </submittedName>
</protein>
<dbReference type="GO" id="GO:0010484">
    <property type="term" value="F:histone H3 acetyltransferase activity"/>
    <property type="evidence" value="ECO:0007669"/>
    <property type="project" value="TreeGrafter"/>
</dbReference>
<name>A0A8E0RMK7_9TREM</name>
<reference evidence="4" key="1">
    <citation type="submission" date="2019-05" db="EMBL/GenBank/DDBJ databases">
        <title>Annotation for the trematode Fasciolopsis buski.</title>
        <authorList>
            <person name="Choi Y.-J."/>
        </authorList>
    </citation>
    <scope>NUCLEOTIDE SEQUENCE</scope>
    <source>
        <strain evidence="4">HT</strain>
        <tissue evidence="4">Whole worm</tissue>
    </source>
</reference>
<proteinExistence type="predicted"/>
<dbReference type="CDD" id="cd04301">
    <property type="entry name" value="NAT_SF"/>
    <property type="match status" value="1"/>
</dbReference>
<feature type="domain" description="N-acetyltransferase" evidence="3">
    <location>
        <begin position="71"/>
        <end position="225"/>
    </location>
</feature>
<keyword evidence="5" id="KW-1185">Reference proteome</keyword>
<feature type="non-terminal residue" evidence="4">
    <location>
        <position position="1"/>
    </location>
</feature>
<gene>
    <name evidence="4" type="ORF">FBUS_05658</name>
</gene>
<evidence type="ECO:0000256" key="2">
    <source>
        <dbReference type="SAM" id="MobiDB-lite"/>
    </source>
</evidence>
<evidence type="ECO:0000259" key="3">
    <source>
        <dbReference type="PROSITE" id="PS51186"/>
    </source>
</evidence>
<dbReference type="PANTHER" id="PTHR45750">
    <property type="entry name" value="GH11602P"/>
    <property type="match status" value="1"/>
</dbReference>
<sequence length="415" mass="46479">IRLKNQSLNLTDSKLGCTLKTDTDCADRSTTTIKKELRAPIPGDINPLELEQVLKEIKNRTSPGKDLLPFPTLHSFNATRDAAARQEESAGNIEFHVVSNSLNHNQAPQTKHKNLILLKVAEGGEKHAIGGISFRMFPSQGFTEIVFCAVIFNEQVKGYGTQMMNHLKDYHIQHGIFHFLTYADAFATGYFRKQGFSREIRLARHAYQGYIKEYEGATLMGCELYPNIVYTEFSEMIGRQKAIINRLIERRQESLGKSFPGLPAKLFRNGPLQVHQVPGLVEAGCAPIHFPGRSQVGQFVEANEVTPIHPHAMIVKKEATEPISVPVTPLDTEMSKPSSGDASREDTKSANGEQPVGEQQGDDRRKKESRDLGASRRLRRRSTQAFPTQVKCEPPPKFPRRVGRPSRRDSQLAKL</sequence>
<organism evidence="4 5">
    <name type="scientific">Fasciolopsis buskii</name>
    <dbReference type="NCBI Taxonomy" id="27845"/>
    <lineage>
        <taxon>Eukaryota</taxon>
        <taxon>Metazoa</taxon>
        <taxon>Spiralia</taxon>
        <taxon>Lophotrochozoa</taxon>
        <taxon>Platyhelminthes</taxon>
        <taxon>Trematoda</taxon>
        <taxon>Digenea</taxon>
        <taxon>Plagiorchiida</taxon>
        <taxon>Echinostomata</taxon>
        <taxon>Echinostomatoidea</taxon>
        <taxon>Fasciolidae</taxon>
        <taxon>Fasciolopsis</taxon>
    </lineage>
</organism>
<dbReference type="Proteomes" id="UP000728185">
    <property type="component" value="Unassembled WGS sequence"/>
</dbReference>
<feature type="region of interest" description="Disordered" evidence="2">
    <location>
        <begin position="317"/>
        <end position="415"/>
    </location>
</feature>
<dbReference type="SUPFAM" id="SSF55729">
    <property type="entry name" value="Acyl-CoA N-acyltransferases (Nat)"/>
    <property type="match status" value="1"/>
</dbReference>
<feature type="compositionally biased region" description="Basic and acidic residues" evidence="2">
    <location>
        <begin position="406"/>
        <end position="415"/>
    </location>
</feature>
<dbReference type="GO" id="GO:0045944">
    <property type="term" value="P:positive regulation of transcription by RNA polymerase II"/>
    <property type="evidence" value="ECO:0007669"/>
    <property type="project" value="TreeGrafter"/>
</dbReference>
<evidence type="ECO:0000313" key="4">
    <source>
        <dbReference type="EMBL" id="KAA0187630.1"/>
    </source>
</evidence>
<feature type="compositionally biased region" description="Basic and acidic residues" evidence="2">
    <location>
        <begin position="361"/>
        <end position="374"/>
    </location>
</feature>
<evidence type="ECO:0000313" key="5">
    <source>
        <dbReference type="Proteomes" id="UP000728185"/>
    </source>
</evidence>
<dbReference type="InterPro" id="IPR037800">
    <property type="entry name" value="GCN5"/>
</dbReference>
<dbReference type="Pfam" id="PF00583">
    <property type="entry name" value="Acetyltransf_1"/>
    <property type="match status" value="1"/>
</dbReference>
<evidence type="ECO:0000256" key="1">
    <source>
        <dbReference type="ARBA" id="ARBA00023242"/>
    </source>
</evidence>
<dbReference type="InterPro" id="IPR016181">
    <property type="entry name" value="Acyl_CoA_acyltransferase"/>
</dbReference>
<dbReference type="InterPro" id="IPR000182">
    <property type="entry name" value="GNAT_dom"/>
</dbReference>
<accession>A0A8E0RMK7</accession>